<dbReference type="STRING" id="745531.A0A0C3S3X5"/>
<feature type="binding site" evidence="11">
    <location>
        <begin position="222"/>
        <end position="224"/>
    </location>
    <ligand>
        <name>acetyl-CoA</name>
        <dbReference type="ChEBI" id="CHEBI:57288"/>
    </ligand>
</feature>
<evidence type="ECO:0000256" key="11">
    <source>
        <dbReference type="PIRSR" id="PIRSR038084-2"/>
    </source>
</evidence>
<dbReference type="InterPro" id="IPR037113">
    <property type="entry name" value="Hat1_N_sf"/>
</dbReference>
<name>A0A0C3S3X5_PHLG1</name>
<comment type="similarity">
    <text evidence="2 9">Belongs to the HAT1 family.</text>
</comment>
<dbReference type="EC" id="2.3.1.48" evidence="3 9"/>
<dbReference type="SUPFAM" id="SSF55729">
    <property type="entry name" value="Acyl-CoA N-acyltransferases (Nat)"/>
    <property type="match status" value="1"/>
</dbReference>
<feature type="binding site" evidence="11">
    <location>
        <position position="269"/>
    </location>
    <ligand>
        <name>acetyl-CoA</name>
        <dbReference type="ChEBI" id="CHEBI:57288"/>
    </ligand>
</feature>
<dbReference type="PIRSF" id="PIRSF038084">
    <property type="entry name" value="HAT-B_cat"/>
    <property type="match status" value="1"/>
</dbReference>
<comment type="function">
    <text evidence="9">Catalytic component of the histone acetylase B (HAT-B) complex. Has intrinsic substrate specificity that modifies lysine in recognition sequence GXGKXG. Involved in DNA double-strand break repair.</text>
</comment>
<dbReference type="GO" id="GO:0000781">
    <property type="term" value="C:chromosome, telomeric region"/>
    <property type="evidence" value="ECO:0007669"/>
    <property type="project" value="GOC"/>
</dbReference>
<dbReference type="OrthoDB" id="10253098at2759"/>
<evidence type="ECO:0000256" key="3">
    <source>
        <dbReference type="ARBA" id="ARBA00013184"/>
    </source>
</evidence>
<dbReference type="GO" id="GO:0005737">
    <property type="term" value="C:cytoplasm"/>
    <property type="evidence" value="ECO:0007669"/>
    <property type="project" value="UniProtKB-SubCell"/>
</dbReference>
<proteinExistence type="inferred from homology"/>
<feature type="region of interest" description="Disordered" evidence="13">
    <location>
        <begin position="289"/>
        <end position="311"/>
    </location>
</feature>
<keyword evidence="5 9" id="KW-0808">Transferase</keyword>
<evidence type="ECO:0000256" key="2">
    <source>
        <dbReference type="ARBA" id="ARBA00010543"/>
    </source>
</evidence>
<dbReference type="Gene3D" id="1.10.10.390">
    <property type="match status" value="1"/>
</dbReference>
<evidence type="ECO:0000259" key="14">
    <source>
        <dbReference type="Pfam" id="PF10394"/>
    </source>
</evidence>
<comment type="catalytic activity">
    <reaction evidence="8 9">
        <text>L-lysyl-[protein] + acetyl-CoA = N(6)-acetyl-L-lysyl-[protein] + CoA + H(+)</text>
        <dbReference type="Rhea" id="RHEA:45948"/>
        <dbReference type="Rhea" id="RHEA-COMP:9752"/>
        <dbReference type="Rhea" id="RHEA-COMP:10731"/>
        <dbReference type="ChEBI" id="CHEBI:15378"/>
        <dbReference type="ChEBI" id="CHEBI:29969"/>
        <dbReference type="ChEBI" id="CHEBI:57287"/>
        <dbReference type="ChEBI" id="CHEBI:57288"/>
        <dbReference type="ChEBI" id="CHEBI:61930"/>
        <dbReference type="EC" id="2.3.1.48"/>
    </reaction>
</comment>
<dbReference type="InterPro" id="IPR013523">
    <property type="entry name" value="Hist_AcTrfase_HAT1_C"/>
</dbReference>
<dbReference type="PANTHER" id="PTHR12046">
    <property type="entry name" value="HISTONE ACETYLTRANSFERASE TYPE B CATALYTIC SUBUNIT"/>
    <property type="match status" value="1"/>
</dbReference>
<dbReference type="Gene3D" id="3.90.360.10">
    <property type="entry name" value="Histone acetyl transferase 1 (HAT1), N-terminal domain"/>
    <property type="match status" value="1"/>
</dbReference>
<evidence type="ECO:0000256" key="7">
    <source>
        <dbReference type="ARBA" id="ARBA00023315"/>
    </source>
</evidence>
<dbReference type="GO" id="GO:0042393">
    <property type="term" value="F:histone binding"/>
    <property type="evidence" value="ECO:0007669"/>
    <property type="project" value="InterPro"/>
</dbReference>
<feature type="site" description="Interaction with histone H4 N-terminus" evidence="12">
    <location>
        <position position="179"/>
    </location>
</feature>
<comment type="subcellular location">
    <subcellularLocation>
        <location evidence="9">Cytoplasm</location>
    </subcellularLocation>
    <subcellularLocation>
        <location evidence="1 9">Nucleus</location>
    </subcellularLocation>
</comment>
<dbReference type="GO" id="GO:0005634">
    <property type="term" value="C:nucleus"/>
    <property type="evidence" value="ECO:0007669"/>
    <property type="project" value="UniProtKB-SubCell"/>
</dbReference>
<evidence type="ECO:0000313" key="16">
    <source>
        <dbReference type="Proteomes" id="UP000053257"/>
    </source>
</evidence>
<dbReference type="AlphaFoldDB" id="A0A0C3S3X5"/>
<comment type="subunit">
    <text evidence="9">Component of the HAT-B complex composed of at least HAT1 and HAT2. The HAT-B complex binds to histone H4 tail.</text>
</comment>
<gene>
    <name evidence="15" type="ORF">PHLGIDRAFT_65891</name>
</gene>
<keyword evidence="16" id="KW-1185">Reference proteome</keyword>
<keyword evidence="7 9" id="KW-0012">Acyltransferase</keyword>
<evidence type="ECO:0000256" key="12">
    <source>
        <dbReference type="PIRSR" id="PIRSR038084-3"/>
    </source>
</evidence>
<sequence>MTEWTADSNEALTIQLVRSQKDVIQGEEVNCEEFHPAFTYPIYGTDEKLYGYRDLLVDLKFASGSLRTYLNVAYAAKLPAPSPVDDVQGLLSQYIPSDYETDLPSFEKKVEEDALAFKPFGEKIHSYTKPALASSEVLEYEVWHATFKTPGFREYHERMQLFIILYIEGGSYIDEDNAWEFVYEASSSEDKPSEFTYHFVGYSSLYPFYCFPEKVRMRLSQFVILPPWQAKGHGAALYTAIYNLTLARAEIAELTVEDPAEAFEDLRDRVDLRMLVAHAAFAAEAFGGEPSSTAGPVRTGKSKGKGAAGKLGPPVDRAWAERWRVQLKLAGRQFSRLVEMLQLLRIDAADVRAMRAYRLQVKERLYRFNFEVLMQLEKKERQEKLEETFQSVCEDYRRILAMAKI</sequence>
<dbReference type="EMBL" id="KN840456">
    <property type="protein sequence ID" value="KIP10311.1"/>
    <property type="molecule type" value="Genomic_DNA"/>
</dbReference>
<feature type="region of interest" description="Interaction with histone H4 N-terminus" evidence="11">
    <location>
        <begin position="206"/>
        <end position="208"/>
    </location>
</feature>
<accession>A0A0C3S3X5</accession>
<dbReference type="GO" id="GO:0004402">
    <property type="term" value="F:histone acetyltransferase activity"/>
    <property type="evidence" value="ECO:0007669"/>
    <property type="project" value="UniProtKB-UniRule"/>
</dbReference>
<dbReference type="Pfam" id="PF10394">
    <property type="entry name" value="Hat1_N"/>
    <property type="match status" value="1"/>
</dbReference>
<evidence type="ECO:0000256" key="9">
    <source>
        <dbReference type="PIRNR" id="PIRNR038084"/>
    </source>
</evidence>
<evidence type="ECO:0000256" key="6">
    <source>
        <dbReference type="ARBA" id="ARBA00023242"/>
    </source>
</evidence>
<keyword evidence="9" id="KW-0963">Cytoplasm</keyword>
<evidence type="ECO:0000256" key="10">
    <source>
        <dbReference type="PIRSR" id="PIRSR038084-1"/>
    </source>
</evidence>
<feature type="domain" description="Histone acetyl transferase HAT1 N-terminal" evidence="14">
    <location>
        <begin position="4"/>
        <end position="168"/>
    </location>
</feature>
<dbReference type="GO" id="GO:0031509">
    <property type="term" value="P:subtelomeric heterochromatin formation"/>
    <property type="evidence" value="ECO:0007669"/>
    <property type="project" value="InterPro"/>
</dbReference>
<dbReference type="Pfam" id="PF21184">
    <property type="entry name" value="HAT1_C_fung"/>
    <property type="match status" value="1"/>
</dbReference>
<dbReference type="Gene3D" id="3.40.630.30">
    <property type="match status" value="1"/>
</dbReference>
<dbReference type="InterPro" id="IPR017380">
    <property type="entry name" value="Hist_AcTrfase_B-typ_cat-su"/>
</dbReference>
<keyword evidence="6 9" id="KW-0539">Nucleus</keyword>
<evidence type="ECO:0000256" key="13">
    <source>
        <dbReference type="SAM" id="MobiDB-lite"/>
    </source>
</evidence>
<reference evidence="15 16" key="1">
    <citation type="journal article" date="2014" name="PLoS Genet.">
        <title>Analysis of the Phlebiopsis gigantea genome, transcriptome and secretome provides insight into its pioneer colonization strategies of wood.</title>
        <authorList>
            <person name="Hori C."/>
            <person name="Ishida T."/>
            <person name="Igarashi K."/>
            <person name="Samejima M."/>
            <person name="Suzuki H."/>
            <person name="Master E."/>
            <person name="Ferreira P."/>
            <person name="Ruiz-Duenas F.J."/>
            <person name="Held B."/>
            <person name="Canessa P."/>
            <person name="Larrondo L.F."/>
            <person name="Schmoll M."/>
            <person name="Druzhinina I.S."/>
            <person name="Kubicek C.P."/>
            <person name="Gaskell J.A."/>
            <person name="Kersten P."/>
            <person name="St John F."/>
            <person name="Glasner J."/>
            <person name="Sabat G."/>
            <person name="Splinter BonDurant S."/>
            <person name="Syed K."/>
            <person name="Yadav J."/>
            <person name="Mgbeahuruike A.C."/>
            <person name="Kovalchuk A."/>
            <person name="Asiegbu F.O."/>
            <person name="Lackner G."/>
            <person name="Hoffmeister D."/>
            <person name="Rencoret J."/>
            <person name="Gutierrez A."/>
            <person name="Sun H."/>
            <person name="Lindquist E."/>
            <person name="Barry K."/>
            <person name="Riley R."/>
            <person name="Grigoriev I.V."/>
            <person name="Henrissat B."/>
            <person name="Kues U."/>
            <person name="Berka R.M."/>
            <person name="Martinez A.T."/>
            <person name="Covert S.F."/>
            <person name="Blanchette R.A."/>
            <person name="Cullen D."/>
        </authorList>
    </citation>
    <scope>NUCLEOTIDE SEQUENCE [LARGE SCALE GENOMIC DNA]</scope>
    <source>
        <strain evidence="15 16">11061_1 CR5-6</strain>
    </source>
</reference>
<dbReference type="InterPro" id="IPR019467">
    <property type="entry name" value="Hat1_N"/>
</dbReference>
<dbReference type="InterPro" id="IPR016181">
    <property type="entry name" value="Acyl_CoA_acyltransferase"/>
</dbReference>
<evidence type="ECO:0000256" key="1">
    <source>
        <dbReference type="ARBA" id="ARBA00004123"/>
    </source>
</evidence>
<evidence type="ECO:0000256" key="8">
    <source>
        <dbReference type="ARBA" id="ARBA00048017"/>
    </source>
</evidence>
<evidence type="ECO:0000313" key="15">
    <source>
        <dbReference type="EMBL" id="KIP10311.1"/>
    </source>
</evidence>
<organism evidence="15 16">
    <name type="scientific">Phlebiopsis gigantea (strain 11061_1 CR5-6)</name>
    <name type="common">White-rot fungus</name>
    <name type="synonym">Peniophora gigantea</name>
    <dbReference type="NCBI Taxonomy" id="745531"/>
    <lineage>
        <taxon>Eukaryota</taxon>
        <taxon>Fungi</taxon>
        <taxon>Dikarya</taxon>
        <taxon>Basidiomycota</taxon>
        <taxon>Agaricomycotina</taxon>
        <taxon>Agaricomycetes</taxon>
        <taxon>Polyporales</taxon>
        <taxon>Phanerochaetaceae</taxon>
        <taxon>Phlebiopsis</taxon>
    </lineage>
</organism>
<dbReference type="Proteomes" id="UP000053257">
    <property type="component" value="Unassembled WGS sequence"/>
</dbReference>
<evidence type="ECO:0000256" key="5">
    <source>
        <dbReference type="ARBA" id="ARBA00022679"/>
    </source>
</evidence>
<dbReference type="HOGENOM" id="CLU_036024_2_1_1"/>
<feature type="active site" description="Proton donor/acceptor" evidence="10">
    <location>
        <position position="257"/>
    </location>
</feature>
<evidence type="ECO:0000256" key="4">
    <source>
        <dbReference type="ARBA" id="ARBA00021268"/>
    </source>
</evidence>
<protein>
    <recommendedName>
        <fullName evidence="4 9">Histone acetyltransferase type B catalytic subunit</fullName>
        <ecNumber evidence="3 9">2.3.1.48</ecNumber>
    </recommendedName>
</protein>